<name>A0A498C5N5_9GAMM</name>
<reference evidence="2 3" key="1">
    <citation type="submission" date="2018-10" db="EMBL/GenBank/DDBJ databases">
        <title>Genomic Encyclopedia of Type Strains, Phase IV (KMG-IV): sequencing the most valuable type-strain genomes for metagenomic binning, comparative biology and taxonomic classification.</title>
        <authorList>
            <person name="Goeker M."/>
        </authorList>
    </citation>
    <scope>NUCLEOTIDE SEQUENCE [LARGE SCALE GENOMIC DNA]</scope>
    <source>
        <strain evidence="2 3">DSM 12769</strain>
    </source>
</reference>
<gene>
    <name evidence="2" type="ORF">DFR31_0519</name>
</gene>
<evidence type="ECO:0000313" key="3">
    <source>
        <dbReference type="Proteomes" id="UP000275461"/>
    </source>
</evidence>
<dbReference type="OrthoDB" id="626916at2"/>
<keyword evidence="3" id="KW-1185">Reference proteome</keyword>
<feature type="compositionally biased region" description="Low complexity" evidence="1">
    <location>
        <begin position="25"/>
        <end position="46"/>
    </location>
</feature>
<protein>
    <submittedName>
        <fullName evidence="2">Tail protein P2 I</fullName>
    </submittedName>
</protein>
<accession>A0A498C5N5</accession>
<dbReference type="RefSeq" id="WP_121441092.1">
    <property type="nucleotide sequence ID" value="NZ_RCDA01000001.1"/>
</dbReference>
<organism evidence="2 3">
    <name type="scientific">Alkalispirillum mobile</name>
    <dbReference type="NCBI Taxonomy" id="85925"/>
    <lineage>
        <taxon>Bacteria</taxon>
        <taxon>Pseudomonadati</taxon>
        <taxon>Pseudomonadota</taxon>
        <taxon>Gammaproteobacteria</taxon>
        <taxon>Chromatiales</taxon>
        <taxon>Ectothiorhodospiraceae</taxon>
        <taxon>Alkalispirillum</taxon>
    </lineage>
</organism>
<dbReference type="Proteomes" id="UP000275461">
    <property type="component" value="Unassembled WGS sequence"/>
</dbReference>
<feature type="region of interest" description="Disordered" evidence="1">
    <location>
        <begin position="196"/>
        <end position="219"/>
    </location>
</feature>
<comment type="caution">
    <text evidence="2">The sequence shown here is derived from an EMBL/GenBank/DDBJ whole genome shotgun (WGS) entry which is preliminary data.</text>
</comment>
<dbReference type="AlphaFoldDB" id="A0A498C5N5"/>
<proteinExistence type="predicted"/>
<dbReference type="EMBL" id="RCDA01000001">
    <property type="protein sequence ID" value="RLK50613.1"/>
    <property type="molecule type" value="Genomic_DNA"/>
</dbReference>
<dbReference type="InterPro" id="IPR006521">
    <property type="entry name" value="Tail_protein_I"/>
</dbReference>
<dbReference type="Pfam" id="PF09684">
    <property type="entry name" value="Tail_P2_I"/>
    <property type="match status" value="1"/>
</dbReference>
<evidence type="ECO:0000313" key="2">
    <source>
        <dbReference type="EMBL" id="RLK50613.1"/>
    </source>
</evidence>
<evidence type="ECO:0000256" key="1">
    <source>
        <dbReference type="SAM" id="MobiDB-lite"/>
    </source>
</evidence>
<feature type="region of interest" description="Disordered" evidence="1">
    <location>
        <begin position="17"/>
        <end position="46"/>
    </location>
</feature>
<sequence length="563" mass="63325">MSRSSLAEQLYQLLPAVYRERDRPGGASRGAPPGEGDPPEAGTEPGAVGDLEALLQVYGRFLDRWRNTLDQRYYDNFPDRDPRRDALGRERNCQPWLLPYLARLVDVDLVSPDTEGQREEVTHAVAWRQRKGTRAATEAIAEAVGRMETEVQEGWQRVARTPRIGDPLLPEAHYGVAEPIPGAASPALRARHPGLPTATPDLRYASRPLRTRPGDPAARRTHYAGEPQHWVQANPGGVPCFPGSHQDVSRRTPDLRTPDERRGHYHPRRALLYLAPPEGLCHPDAPGLHWETVWERVGSRDHYRDEEIECHRRPVNWRGETWTCLHLRARTARPLRLVGREQLGAQLDGERVLFRFEHLWFDNRLTLERGRLVLQGCALRHLEVATVGDEGPAVVARGCLFNRLAAPGASAELEYCTVLDQLLATRLWMSDSISVPVPRGRPGGADLPATGCIRYSRLPHVPEAQWQYQGEPSALRLAYSTHRQAVFLDHRFGEPGAGVLHWHCPEAITRGAEDGGEMGAYHDARHQLRWQAVRDKLSHYLPLGIEAVLIPDPRLQCPPPYRA</sequence>